<keyword evidence="4" id="KW-1185">Reference proteome</keyword>
<reference evidence="3" key="2">
    <citation type="submission" date="2020-09" db="EMBL/GenBank/DDBJ databases">
        <authorList>
            <person name="Sun Q."/>
            <person name="Zhou Y."/>
        </authorList>
    </citation>
    <scope>NUCLEOTIDE SEQUENCE</scope>
    <source>
        <strain evidence="3">CGMCC 1.14988</strain>
    </source>
</reference>
<comment type="caution">
    <text evidence="3">The sequence shown here is derived from an EMBL/GenBank/DDBJ whole genome shotgun (WGS) entry which is preliminary data.</text>
</comment>
<protein>
    <recommendedName>
        <fullName evidence="2">SLH domain-containing protein</fullName>
    </recommendedName>
</protein>
<dbReference type="Pfam" id="PF00395">
    <property type="entry name" value="SLH"/>
    <property type="match status" value="4"/>
</dbReference>
<dbReference type="PANTHER" id="PTHR43308">
    <property type="entry name" value="OUTER MEMBRANE PROTEIN ALPHA-RELATED"/>
    <property type="match status" value="1"/>
</dbReference>
<sequence>MRPHRRLSTATAVTLAAASFFPTAAAAAAPDPATAAITATSTTAMAVAAPSVTIPGADRRGPDTWALPVDASTTLGITGLTDRSGAPLDGRVDLVVDDVTLDRAAFATWLVRASITAGMIAPDDFPSPAQVREVLGRYEDLDPSHPVARDLAFVIDRQLMSGQGDGTFRPEGAVTRAQAATMLRRMLETVRPLPDVAGGVFEDVPVHSAQAANIDALVASGVIVADGPRFFPANQVSSGAMTAWIQGIGSVIDDPVDAGPREDLRSGTALAGTVGIELDHTDTQRGGTRGVGPHEYQVVAAGLPATSFTVVWEGTGPSPARFTTVPRAVTISPYADLSWEADAAVATLRCRFGTWESACPASARYGGLPVGDHRFEVRGYAADGRHLVTLVHRWTISPPFDVLAEVDLTDVTGTHADNIFRVAGARIAAGYRDRTFRQDEHVTRAQMASFLHRALELPAGPAGRFSDVTGTHAAAIDAVAHAGIAQGYEGGTFRPDAAVTRGQMAAFLQQAFQYPAGPQVFRDIRGTTHENAIRAIAAAGVARGYEDGSYRPNTPVTRGHMATFLHNAMDR</sequence>
<keyword evidence="1" id="KW-0732">Signal</keyword>
<feature type="signal peptide" evidence="1">
    <location>
        <begin position="1"/>
        <end position="26"/>
    </location>
</feature>
<dbReference type="EMBL" id="BMHA01000010">
    <property type="protein sequence ID" value="GGI07908.1"/>
    <property type="molecule type" value="Genomic_DNA"/>
</dbReference>
<evidence type="ECO:0000259" key="2">
    <source>
        <dbReference type="PROSITE" id="PS51272"/>
    </source>
</evidence>
<evidence type="ECO:0000313" key="4">
    <source>
        <dbReference type="Proteomes" id="UP000650511"/>
    </source>
</evidence>
<organism evidence="3 4">
    <name type="scientific">Egicoccus halophilus</name>
    <dbReference type="NCBI Taxonomy" id="1670830"/>
    <lineage>
        <taxon>Bacteria</taxon>
        <taxon>Bacillati</taxon>
        <taxon>Actinomycetota</taxon>
        <taxon>Nitriliruptoria</taxon>
        <taxon>Egicoccales</taxon>
        <taxon>Egicoccaceae</taxon>
        <taxon>Egicoccus</taxon>
    </lineage>
</organism>
<dbReference type="Proteomes" id="UP000650511">
    <property type="component" value="Unassembled WGS sequence"/>
</dbReference>
<feature type="domain" description="SLH" evidence="2">
    <location>
        <begin position="516"/>
        <end position="571"/>
    </location>
</feature>
<reference evidence="3" key="1">
    <citation type="journal article" date="2014" name="Int. J. Syst. Evol. Microbiol.">
        <title>Complete genome sequence of Corynebacterium casei LMG S-19264T (=DSM 44701T), isolated from a smear-ripened cheese.</title>
        <authorList>
            <consortium name="US DOE Joint Genome Institute (JGI-PGF)"/>
            <person name="Walter F."/>
            <person name="Albersmeier A."/>
            <person name="Kalinowski J."/>
            <person name="Ruckert C."/>
        </authorList>
    </citation>
    <scope>NUCLEOTIDE SEQUENCE</scope>
    <source>
        <strain evidence="3">CGMCC 1.14988</strain>
    </source>
</reference>
<feature type="domain" description="SLH" evidence="2">
    <location>
        <begin position="134"/>
        <end position="197"/>
    </location>
</feature>
<feature type="chain" id="PRO_5038875762" description="SLH domain-containing protein" evidence="1">
    <location>
        <begin position="27"/>
        <end position="571"/>
    </location>
</feature>
<proteinExistence type="predicted"/>
<dbReference type="PROSITE" id="PS51272">
    <property type="entry name" value="SLH"/>
    <property type="match status" value="3"/>
</dbReference>
<feature type="domain" description="SLH" evidence="2">
    <location>
        <begin position="459"/>
        <end position="515"/>
    </location>
</feature>
<dbReference type="InterPro" id="IPR051465">
    <property type="entry name" value="Cell_Envelope_Struct_Comp"/>
</dbReference>
<accession>A0A8J3EUK8</accession>
<evidence type="ECO:0000313" key="3">
    <source>
        <dbReference type="EMBL" id="GGI07908.1"/>
    </source>
</evidence>
<gene>
    <name evidence="3" type="ORF">GCM10011354_26430</name>
</gene>
<dbReference type="PANTHER" id="PTHR43308:SF5">
    <property type="entry name" value="S-LAYER PROTEIN _ PEPTIDOGLYCAN ENDO-BETA-N-ACETYLGLUCOSAMINIDASE"/>
    <property type="match status" value="1"/>
</dbReference>
<name>A0A8J3EUK8_9ACTN</name>
<dbReference type="RefSeq" id="WP_130648925.1">
    <property type="nucleotide sequence ID" value="NZ_BMHA01000010.1"/>
</dbReference>
<dbReference type="AlphaFoldDB" id="A0A8J3EUK8"/>
<dbReference type="InterPro" id="IPR001119">
    <property type="entry name" value="SLH_dom"/>
</dbReference>
<evidence type="ECO:0000256" key="1">
    <source>
        <dbReference type="SAM" id="SignalP"/>
    </source>
</evidence>
<dbReference type="OrthoDB" id="287365at2"/>